<evidence type="ECO:0000256" key="9">
    <source>
        <dbReference type="ARBA" id="ARBA00023239"/>
    </source>
</evidence>
<evidence type="ECO:0000313" key="15">
    <source>
        <dbReference type="EMBL" id="USS41452.1"/>
    </source>
</evidence>
<feature type="site" description="Part of a proton relay during catalysis" evidence="12">
    <location>
        <position position="46"/>
    </location>
</feature>
<evidence type="ECO:0000313" key="16">
    <source>
        <dbReference type="Proteomes" id="UP001055732"/>
    </source>
</evidence>
<dbReference type="GO" id="GO:0019877">
    <property type="term" value="P:diaminopimelate biosynthetic process"/>
    <property type="evidence" value="ECO:0007669"/>
    <property type="project" value="UniProtKB-UniRule"/>
</dbReference>
<dbReference type="PANTHER" id="PTHR12128">
    <property type="entry name" value="DIHYDRODIPICOLINATE SYNTHASE"/>
    <property type="match status" value="1"/>
</dbReference>
<dbReference type="PRINTS" id="PR00146">
    <property type="entry name" value="DHPICSNTHASE"/>
</dbReference>
<evidence type="ECO:0000256" key="7">
    <source>
        <dbReference type="ARBA" id="ARBA00022915"/>
    </source>
</evidence>
<reference evidence="15" key="1">
    <citation type="journal article" date="1998" name="Int. J. Syst. Bacteriol. 48 Pt">
        <title>Thermococcus guaymasensis sp. nov. and Thermococcus aggregans sp. nov., two novel thermophilic archaea isolated from the Guaymas Basin hydrothermal vent site.</title>
        <authorList>
            <person name="Canganella F."/>
            <person name="Jones W.J."/>
            <person name="Gambacorta A."/>
            <person name="Antranikian G."/>
        </authorList>
    </citation>
    <scope>NUCLEOTIDE SEQUENCE</scope>
    <source>
        <strain evidence="15">TY</strain>
    </source>
</reference>
<feature type="active site" description="Proton donor/acceptor" evidence="12 13">
    <location>
        <position position="133"/>
    </location>
</feature>
<keyword evidence="6 12" id="KW-0028">Amino-acid biosynthesis</keyword>
<dbReference type="InterPro" id="IPR020625">
    <property type="entry name" value="Schiff_base-form_aldolases_AS"/>
</dbReference>
<evidence type="ECO:0000256" key="5">
    <source>
        <dbReference type="ARBA" id="ARBA00022490"/>
    </source>
</evidence>
<feature type="active site" description="Schiff-base intermediate with substrate" evidence="12 13">
    <location>
        <position position="162"/>
    </location>
</feature>
<dbReference type="PIRSF" id="PIRSF001365">
    <property type="entry name" value="DHDPS"/>
    <property type="match status" value="1"/>
</dbReference>
<dbReference type="PROSITE" id="PS00666">
    <property type="entry name" value="DHDPS_2"/>
    <property type="match status" value="1"/>
</dbReference>
<evidence type="ECO:0000256" key="8">
    <source>
        <dbReference type="ARBA" id="ARBA00023154"/>
    </source>
</evidence>
<keyword evidence="10 12" id="KW-0704">Schiff base</keyword>
<evidence type="ECO:0000256" key="4">
    <source>
        <dbReference type="ARBA" id="ARBA00012086"/>
    </source>
</evidence>
<dbReference type="Pfam" id="PF00701">
    <property type="entry name" value="DHDPS"/>
    <property type="match status" value="1"/>
</dbReference>
<evidence type="ECO:0000256" key="6">
    <source>
        <dbReference type="ARBA" id="ARBA00022605"/>
    </source>
</evidence>
<reference evidence="15" key="2">
    <citation type="submission" date="2022-06" db="EMBL/GenBank/DDBJ databases">
        <authorList>
            <person name="Park Y.-J."/>
        </authorList>
    </citation>
    <scope>NUCLEOTIDE SEQUENCE</scope>
    <source>
        <strain evidence="15">TY</strain>
    </source>
</reference>
<comment type="pathway">
    <text evidence="3 12">Amino-acid biosynthesis; L-lysine biosynthesis via DAP pathway; (S)-tetrahydrodipicolinate from L-aspartate: step 3/4.</text>
</comment>
<sequence length="293" mass="32975">MPMFEGVFVPHVTPFDDEEKINEEMLRELVHYFADAGLNGLVTLGSNGEFPYLSFEEKLRVLKIVREESPIPVIAGVAENSTRETIKLAKEAWDIGVDALLIAPPYYFKPDKRELFAHYSRIAYEVEAPILLYNVPKFTTINIDLGVIEKLVNEHSNIVGIKDSSGSIGRITELIRRVGDKISILAGTADVMYPSWVLGAHGAVVAVANVAPRLCVELYNAFLEKRYERARKLQIMINYLNEVVVKKYNQISAIKEAMRMLGLEVGYPRMPALPLDEEAIRDIEKTLIEIGLL</sequence>
<dbReference type="GO" id="GO:0008840">
    <property type="term" value="F:4-hydroxy-tetrahydrodipicolinate synthase activity"/>
    <property type="evidence" value="ECO:0007669"/>
    <property type="project" value="UniProtKB-UniRule"/>
</dbReference>
<keyword evidence="16" id="KW-1185">Reference proteome</keyword>
<dbReference type="InterPro" id="IPR005263">
    <property type="entry name" value="DapA"/>
</dbReference>
<dbReference type="EMBL" id="CP099582">
    <property type="protein sequence ID" value="USS41452.1"/>
    <property type="molecule type" value="Genomic_DNA"/>
</dbReference>
<feature type="binding site" evidence="12 14">
    <location>
        <position position="204"/>
    </location>
    <ligand>
        <name>pyruvate</name>
        <dbReference type="ChEBI" id="CHEBI:15361"/>
    </ligand>
</feature>
<dbReference type="NCBIfam" id="TIGR00674">
    <property type="entry name" value="dapA"/>
    <property type="match status" value="1"/>
</dbReference>
<comment type="subunit">
    <text evidence="12">Homotetramer; dimer of dimers.</text>
</comment>
<comment type="caution">
    <text evidence="12">Lacks conserved residue(s) required for the propagation of feature annotation.</text>
</comment>
<dbReference type="SMART" id="SM01130">
    <property type="entry name" value="DHDPS"/>
    <property type="match status" value="1"/>
</dbReference>
<evidence type="ECO:0000256" key="2">
    <source>
        <dbReference type="ARBA" id="ARBA00004496"/>
    </source>
</evidence>
<dbReference type="PANTHER" id="PTHR12128:SF66">
    <property type="entry name" value="4-HYDROXY-2-OXOGLUTARATE ALDOLASE, MITOCHONDRIAL"/>
    <property type="match status" value="1"/>
</dbReference>
<dbReference type="InterPro" id="IPR013785">
    <property type="entry name" value="Aldolase_TIM"/>
</dbReference>
<proteinExistence type="inferred from homology"/>
<evidence type="ECO:0000256" key="13">
    <source>
        <dbReference type="PIRSR" id="PIRSR001365-1"/>
    </source>
</evidence>
<dbReference type="GO" id="GO:0005737">
    <property type="term" value="C:cytoplasm"/>
    <property type="evidence" value="ECO:0007669"/>
    <property type="project" value="UniProtKB-SubCell"/>
</dbReference>
<gene>
    <name evidence="12 15" type="primary">dapA</name>
    <name evidence="15" type="ORF">NF865_04555</name>
</gene>
<dbReference type="GO" id="GO:0008675">
    <property type="term" value="F:2-dehydro-3-deoxy-phosphogluconate aldolase activity"/>
    <property type="evidence" value="ECO:0007669"/>
    <property type="project" value="UniProtKB-ARBA"/>
</dbReference>
<accession>A0A9E7MZ59</accession>
<dbReference type="KEGG" id="tagg:NF865_04555"/>
<dbReference type="AlphaFoldDB" id="A0A9E7MZ59"/>
<comment type="function">
    <text evidence="1 12">Catalyzes the condensation of (S)-aspartate-beta-semialdehyde [(S)-ASA] and pyruvate to 4-hydroxy-tetrahydrodipicolinate (HTPA).</text>
</comment>
<dbReference type="HAMAP" id="MF_00418">
    <property type="entry name" value="DapA"/>
    <property type="match status" value="1"/>
</dbReference>
<comment type="similarity">
    <text evidence="12">Belongs to the DapA family.</text>
</comment>
<evidence type="ECO:0000256" key="3">
    <source>
        <dbReference type="ARBA" id="ARBA00005120"/>
    </source>
</evidence>
<dbReference type="RefSeq" id="WP_253305392.1">
    <property type="nucleotide sequence ID" value="NZ_CP099582.1"/>
</dbReference>
<dbReference type="Proteomes" id="UP001055732">
    <property type="component" value="Chromosome"/>
</dbReference>
<keyword evidence="8 12" id="KW-0457">Lysine biosynthesis</keyword>
<evidence type="ECO:0000256" key="11">
    <source>
        <dbReference type="ARBA" id="ARBA00047836"/>
    </source>
</evidence>
<keyword evidence="5 12" id="KW-0963">Cytoplasm</keyword>
<keyword evidence="9 12" id="KW-0456">Lyase</keyword>
<dbReference type="InterPro" id="IPR002220">
    <property type="entry name" value="DapA-like"/>
</dbReference>
<comment type="caution">
    <text evidence="12">Was originally thought to be a dihydrodipicolinate synthase (DHDPS), catalyzing the condensation of (S)-aspartate-beta-semialdehyde [(S)-ASA] and pyruvate to dihydrodipicolinate (DHDP). However, it was shown in E.coli that the product of the enzymatic reaction is not dihydrodipicolinate but in fact (4S)-4-hydroxy-2,3,4,5-tetrahydro-(2S)-dipicolinic acid (HTPA), and that the consecutive dehydration reaction leading to DHDP is not spontaneous but catalyzed by DapB.</text>
</comment>
<dbReference type="EC" id="4.3.3.7" evidence="4 12"/>
<evidence type="ECO:0000256" key="12">
    <source>
        <dbReference type="HAMAP-Rule" id="MF_00418"/>
    </source>
</evidence>
<dbReference type="GO" id="GO:0009089">
    <property type="term" value="P:lysine biosynthetic process via diaminopimelate"/>
    <property type="evidence" value="ECO:0007669"/>
    <property type="project" value="UniProtKB-UniRule"/>
</dbReference>
<comment type="subcellular location">
    <subcellularLocation>
        <location evidence="2 12">Cytoplasm</location>
    </subcellularLocation>
</comment>
<dbReference type="SUPFAM" id="SSF51569">
    <property type="entry name" value="Aldolase"/>
    <property type="match status" value="1"/>
</dbReference>
<evidence type="ECO:0000256" key="10">
    <source>
        <dbReference type="ARBA" id="ARBA00023270"/>
    </source>
</evidence>
<name>A0A9E7MZ59_THEAG</name>
<comment type="catalytic activity">
    <reaction evidence="11 12">
        <text>L-aspartate 4-semialdehyde + pyruvate = (2S,4S)-4-hydroxy-2,3,4,5-tetrahydrodipicolinate + H2O + H(+)</text>
        <dbReference type="Rhea" id="RHEA:34171"/>
        <dbReference type="ChEBI" id="CHEBI:15361"/>
        <dbReference type="ChEBI" id="CHEBI:15377"/>
        <dbReference type="ChEBI" id="CHEBI:15378"/>
        <dbReference type="ChEBI" id="CHEBI:67139"/>
        <dbReference type="ChEBI" id="CHEBI:537519"/>
        <dbReference type="EC" id="4.3.3.7"/>
    </reaction>
</comment>
<organism evidence="15 16">
    <name type="scientific">Thermococcus aggregans</name>
    <dbReference type="NCBI Taxonomy" id="110163"/>
    <lineage>
        <taxon>Archaea</taxon>
        <taxon>Methanobacteriati</taxon>
        <taxon>Methanobacteriota</taxon>
        <taxon>Thermococci</taxon>
        <taxon>Thermococcales</taxon>
        <taxon>Thermococcaceae</taxon>
        <taxon>Thermococcus</taxon>
    </lineage>
</organism>
<feature type="site" description="Part of a proton relay during catalysis" evidence="12">
    <location>
        <position position="107"/>
    </location>
</feature>
<protein>
    <recommendedName>
        <fullName evidence="4 12">4-hydroxy-tetrahydrodipicolinate synthase</fullName>
        <shortName evidence="12">HTPA synthase</shortName>
        <ecNumber evidence="4 12">4.3.3.7</ecNumber>
    </recommendedName>
</protein>
<dbReference type="CDD" id="cd00408">
    <property type="entry name" value="DHDPS-like"/>
    <property type="match status" value="1"/>
</dbReference>
<evidence type="ECO:0000256" key="1">
    <source>
        <dbReference type="ARBA" id="ARBA00003294"/>
    </source>
</evidence>
<evidence type="ECO:0000256" key="14">
    <source>
        <dbReference type="PIRSR" id="PIRSR001365-2"/>
    </source>
</evidence>
<dbReference type="Gene3D" id="3.20.20.70">
    <property type="entry name" value="Aldolase class I"/>
    <property type="match status" value="1"/>
</dbReference>
<keyword evidence="7 12" id="KW-0220">Diaminopimelate biosynthesis</keyword>